<dbReference type="RefSeq" id="WP_113036506.1">
    <property type="nucleotide sequence ID" value="NZ_QMFB01000048.1"/>
</dbReference>
<evidence type="ECO:0000313" key="2">
    <source>
        <dbReference type="EMBL" id="RAV09708.1"/>
    </source>
</evidence>
<dbReference type="PANTHER" id="PTHR43190">
    <property type="entry name" value="N-ACETYL-D-GLUCOSAMINE KINASE"/>
    <property type="match status" value="1"/>
</dbReference>
<evidence type="ECO:0000259" key="1">
    <source>
        <dbReference type="Pfam" id="PF01869"/>
    </source>
</evidence>
<dbReference type="Gene3D" id="3.30.420.40">
    <property type="match status" value="2"/>
</dbReference>
<dbReference type="InterPro" id="IPR002731">
    <property type="entry name" value="ATPase_BadF"/>
</dbReference>
<dbReference type="SUPFAM" id="SSF53067">
    <property type="entry name" value="Actin-like ATPase domain"/>
    <property type="match status" value="2"/>
</dbReference>
<dbReference type="PANTHER" id="PTHR43190:SF3">
    <property type="entry name" value="N-ACETYL-D-GLUCOSAMINE KINASE"/>
    <property type="match status" value="1"/>
</dbReference>
<protein>
    <submittedName>
        <fullName evidence="2">N-acetylglucosamine kinase</fullName>
    </submittedName>
</protein>
<keyword evidence="2" id="KW-0808">Transferase</keyword>
<dbReference type="InterPro" id="IPR052519">
    <property type="entry name" value="Euk-type_GlcNAc_Kinase"/>
</dbReference>
<sequence length="320" mass="34627">MKQVITMKLVLGIDGGGTKTEAIALDHNGGLLLRLTGESTNPHAITFPKAMRNLGALLDALLEAPELKGLDWTTAALGLSGVSTEEEQQAVYRYLQEFQKERGVAFDVSLLHDAQIALMATLEREEGIIAISGTGSILFGLTPEGKRYRVGGWGHLLGDEGSGYDIGLRTLKTIMRHYDGIAPATGLTELVLEAYGFSSPTELKPYIYKDSVQKSDIAKFAQICIEASEKGDKTAARILLQAAGELADAAIALIGKDQWFESCDLVTTGSIFSHSSFFSRLFQEKVTAAYPKITVHSSVQSPAYGAALLALKRYREHMSL</sequence>
<dbReference type="GO" id="GO:0016301">
    <property type="term" value="F:kinase activity"/>
    <property type="evidence" value="ECO:0007669"/>
    <property type="project" value="UniProtKB-KW"/>
</dbReference>
<dbReference type="Pfam" id="PF01869">
    <property type="entry name" value="BcrAD_BadFG"/>
    <property type="match status" value="1"/>
</dbReference>
<accession>A0A329LQI0</accession>
<name>A0A329LQI0_9BACL</name>
<proteinExistence type="predicted"/>
<feature type="domain" description="ATPase BadF/BadG/BcrA/BcrD type" evidence="1">
    <location>
        <begin position="11"/>
        <end position="310"/>
    </location>
</feature>
<evidence type="ECO:0000313" key="3">
    <source>
        <dbReference type="Proteomes" id="UP000250369"/>
    </source>
</evidence>
<dbReference type="AlphaFoldDB" id="A0A329LQI0"/>
<gene>
    <name evidence="2" type="ORF">DQG23_39260</name>
</gene>
<organism evidence="2 3">
    <name type="scientific">Paenibacillus contaminans</name>
    <dbReference type="NCBI Taxonomy" id="450362"/>
    <lineage>
        <taxon>Bacteria</taxon>
        <taxon>Bacillati</taxon>
        <taxon>Bacillota</taxon>
        <taxon>Bacilli</taxon>
        <taxon>Bacillales</taxon>
        <taxon>Paenibacillaceae</taxon>
        <taxon>Paenibacillus</taxon>
    </lineage>
</organism>
<dbReference type="Proteomes" id="UP000250369">
    <property type="component" value="Unassembled WGS sequence"/>
</dbReference>
<dbReference type="InterPro" id="IPR043129">
    <property type="entry name" value="ATPase_NBD"/>
</dbReference>
<reference evidence="2 3" key="1">
    <citation type="journal article" date="2009" name="Int. J. Syst. Evol. Microbiol.">
        <title>Paenibacillus contaminans sp. nov., isolated from a contaminated laboratory plate.</title>
        <authorList>
            <person name="Chou J.H."/>
            <person name="Lee J.H."/>
            <person name="Lin M.C."/>
            <person name="Chang P.S."/>
            <person name="Arun A.B."/>
            <person name="Young C.C."/>
            <person name="Chen W.M."/>
        </authorList>
    </citation>
    <scope>NUCLEOTIDE SEQUENCE [LARGE SCALE GENOMIC DNA]</scope>
    <source>
        <strain evidence="2 3">CKOBP-6</strain>
    </source>
</reference>
<dbReference type="EMBL" id="QMFB01000048">
    <property type="protein sequence ID" value="RAV09708.1"/>
    <property type="molecule type" value="Genomic_DNA"/>
</dbReference>
<dbReference type="CDD" id="cd24007">
    <property type="entry name" value="ASKHA_NBD_eukNAGK-like"/>
    <property type="match status" value="1"/>
</dbReference>
<keyword evidence="3" id="KW-1185">Reference proteome</keyword>
<dbReference type="OrthoDB" id="9772633at2"/>
<comment type="caution">
    <text evidence="2">The sequence shown here is derived from an EMBL/GenBank/DDBJ whole genome shotgun (WGS) entry which is preliminary data.</text>
</comment>
<keyword evidence="2" id="KW-0418">Kinase</keyword>